<dbReference type="AlphaFoldDB" id="A0A139AI37"/>
<evidence type="ECO:0000256" key="1">
    <source>
        <dbReference type="SAM" id="MobiDB-lite"/>
    </source>
</evidence>
<dbReference type="Proteomes" id="UP000070544">
    <property type="component" value="Unassembled WGS sequence"/>
</dbReference>
<reference evidence="2 3" key="1">
    <citation type="journal article" date="2015" name="Genome Biol. Evol.">
        <title>Phylogenomic analyses indicate that early fungi evolved digesting cell walls of algal ancestors of land plants.</title>
        <authorList>
            <person name="Chang Y."/>
            <person name="Wang S."/>
            <person name="Sekimoto S."/>
            <person name="Aerts A.L."/>
            <person name="Choi C."/>
            <person name="Clum A."/>
            <person name="LaButti K.M."/>
            <person name="Lindquist E.A."/>
            <person name="Yee Ngan C."/>
            <person name="Ohm R.A."/>
            <person name="Salamov A.A."/>
            <person name="Grigoriev I.V."/>
            <person name="Spatafora J.W."/>
            <person name="Berbee M.L."/>
        </authorList>
    </citation>
    <scope>NUCLEOTIDE SEQUENCE [LARGE SCALE GENOMIC DNA]</scope>
    <source>
        <strain evidence="2 3">JEL478</strain>
    </source>
</reference>
<feature type="compositionally biased region" description="Pro residues" evidence="1">
    <location>
        <begin position="34"/>
        <end position="56"/>
    </location>
</feature>
<organism evidence="2 3">
    <name type="scientific">Gonapodya prolifera (strain JEL478)</name>
    <name type="common">Monoblepharis prolifera</name>
    <dbReference type="NCBI Taxonomy" id="1344416"/>
    <lineage>
        <taxon>Eukaryota</taxon>
        <taxon>Fungi</taxon>
        <taxon>Fungi incertae sedis</taxon>
        <taxon>Chytridiomycota</taxon>
        <taxon>Chytridiomycota incertae sedis</taxon>
        <taxon>Monoblepharidomycetes</taxon>
        <taxon>Monoblepharidales</taxon>
        <taxon>Gonapodyaceae</taxon>
        <taxon>Gonapodya</taxon>
    </lineage>
</organism>
<gene>
    <name evidence="2" type="ORF">M427DRAFT_134046</name>
</gene>
<dbReference type="EMBL" id="KQ965752">
    <property type="protein sequence ID" value="KXS16398.1"/>
    <property type="molecule type" value="Genomic_DNA"/>
</dbReference>
<name>A0A139AI37_GONPJ</name>
<keyword evidence="3" id="KW-1185">Reference proteome</keyword>
<accession>A0A139AI37</accession>
<proteinExistence type="predicted"/>
<evidence type="ECO:0000313" key="2">
    <source>
        <dbReference type="EMBL" id="KXS16398.1"/>
    </source>
</evidence>
<feature type="region of interest" description="Disordered" evidence="1">
    <location>
        <begin position="23"/>
        <end position="81"/>
    </location>
</feature>
<evidence type="ECO:0000313" key="3">
    <source>
        <dbReference type="Proteomes" id="UP000070544"/>
    </source>
</evidence>
<sequence length="81" mass="8125">MYPDDSRLPFPLPIAVAYPLPSSLTPLSTCKPPRITPPVPSPGTPTRGPTPTPSLPLSPRSAVLSGGSGGGPTSSPAPPCL</sequence>
<protein>
    <submittedName>
        <fullName evidence="2">Uncharacterized protein</fullName>
    </submittedName>
</protein>